<dbReference type="PaxDb" id="4097-A0A1S3XAH2"/>
<dbReference type="OrthoDB" id="2919534at2759"/>
<reference evidence="2" key="1">
    <citation type="submission" date="2025-08" db="UniProtKB">
        <authorList>
            <consortium name="RefSeq"/>
        </authorList>
    </citation>
    <scope>IDENTIFICATION</scope>
</reference>
<sequence>MSNTQSAPLNVDVDSGNHGENHNVVPSNEVPHVYPNGVSAADLIDANSHMAIKVSDRSKRDIDREPRSNRDLYDHTMEIEELGQYHQTEGHRTTGSTRIVDAIRVLNGLNMACETTKEEITLLMNTTGTVQATKFYVIKGDMRYNSLFGRLWIHNMRAVPSTLHQVLKFPIPGGIKTVYEEKSAAKEMFAVDEVVMISTLSTSKNPSSVTKEETK</sequence>
<proteinExistence type="predicted"/>
<gene>
    <name evidence="2" type="primary">LOC107762937</name>
</gene>
<protein>
    <submittedName>
        <fullName evidence="2">Uncharacterized protein</fullName>
    </submittedName>
</protein>
<evidence type="ECO:0000313" key="2">
    <source>
        <dbReference type="RefSeq" id="XP_016436814.1"/>
    </source>
</evidence>
<evidence type="ECO:0000256" key="1">
    <source>
        <dbReference type="SAM" id="MobiDB-lite"/>
    </source>
</evidence>
<organism evidence="2">
    <name type="scientific">Nicotiana tabacum</name>
    <name type="common">Common tobacco</name>
    <dbReference type="NCBI Taxonomy" id="4097"/>
    <lineage>
        <taxon>Eukaryota</taxon>
        <taxon>Viridiplantae</taxon>
        <taxon>Streptophyta</taxon>
        <taxon>Embryophyta</taxon>
        <taxon>Tracheophyta</taxon>
        <taxon>Spermatophyta</taxon>
        <taxon>Magnoliopsida</taxon>
        <taxon>eudicotyledons</taxon>
        <taxon>Gunneridae</taxon>
        <taxon>Pentapetalae</taxon>
        <taxon>asterids</taxon>
        <taxon>lamiids</taxon>
        <taxon>Solanales</taxon>
        <taxon>Solanaceae</taxon>
        <taxon>Nicotianoideae</taxon>
        <taxon>Nicotianeae</taxon>
        <taxon>Nicotiana</taxon>
    </lineage>
</organism>
<dbReference type="AlphaFoldDB" id="A0A1S3XAH2"/>
<dbReference type="RefSeq" id="XP_016436814.1">
    <property type="nucleotide sequence ID" value="XM_016581328.1"/>
</dbReference>
<dbReference type="PANTHER" id="PTHR33240:SF8">
    <property type="entry name" value="OS03G0439900 PROTEIN"/>
    <property type="match status" value="1"/>
</dbReference>
<dbReference type="KEGG" id="nta:107762937"/>
<accession>A0A1S3XAH2</accession>
<feature type="region of interest" description="Disordered" evidence="1">
    <location>
        <begin position="1"/>
        <end position="30"/>
    </location>
</feature>
<dbReference type="PANTHER" id="PTHR33240">
    <property type="entry name" value="OS08G0508500 PROTEIN"/>
    <property type="match status" value="1"/>
</dbReference>
<name>A0A1S3XAH2_TOBAC</name>